<dbReference type="Proteomes" id="UP000003009">
    <property type="component" value="Unassembled WGS sequence"/>
</dbReference>
<dbReference type="STRING" id="629741.GCWU000324_01051"/>
<keyword evidence="2" id="KW-1185">Reference proteome</keyword>
<dbReference type="AlphaFoldDB" id="C4GFY4"/>
<proteinExistence type="predicted"/>
<dbReference type="EMBL" id="ACJW02000002">
    <property type="protein sequence ID" value="EEP69139.1"/>
    <property type="molecule type" value="Genomic_DNA"/>
</dbReference>
<accession>C4GFY4</accession>
<dbReference type="HOGENOM" id="CLU_199013_1_0_4"/>
<name>C4GFY4_9NEIS</name>
<gene>
    <name evidence="1" type="ORF">GCWU000324_01051</name>
</gene>
<evidence type="ECO:0000313" key="1">
    <source>
        <dbReference type="EMBL" id="EEP69139.1"/>
    </source>
</evidence>
<comment type="caution">
    <text evidence="1">The sequence shown here is derived from an EMBL/GenBank/DDBJ whole genome shotgun (WGS) entry which is preliminary data.</text>
</comment>
<organism evidence="1 2">
    <name type="scientific">Kingella oralis ATCC 51147</name>
    <dbReference type="NCBI Taxonomy" id="629741"/>
    <lineage>
        <taxon>Bacteria</taxon>
        <taxon>Pseudomonadati</taxon>
        <taxon>Pseudomonadota</taxon>
        <taxon>Betaproteobacteria</taxon>
        <taxon>Neisseriales</taxon>
        <taxon>Neisseriaceae</taxon>
        <taxon>Kingella</taxon>
    </lineage>
</organism>
<reference evidence="1" key="1">
    <citation type="submission" date="2009-04" db="EMBL/GenBank/DDBJ databases">
        <authorList>
            <person name="Weinstock G."/>
            <person name="Sodergren E."/>
            <person name="Clifton S."/>
            <person name="Fulton L."/>
            <person name="Fulton B."/>
            <person name="Courtney L."/>
            <person name="Fronick C."/>
            <person name="Harrison M."/>
            <person name="Strong C."/>
            <person name="Farmer C."/>
            <person name="Delahaunty K."/>
            <person name="Markovic C."/>
            <person name="Hall O."/>
            <person name="Minx P."/>
            <person name="Tomlinson C."/>
            <person name="Mitreva M."/>
            <person name="Nelson J."/>
            <person name="Hou S."/>
            <person name="Wollam A."/>
            <person name="Pepin K.H."/>
            <person name="Johnson M."/>
            <person name="Bhonagiri V."/>
            <person name="Nash W.E."/>
            <person name="Warren W."/>
            <person name="Chinwalla A."/>
            <person name="Mardis E.R."/>
            <person name="Wilson R.K."/>
        </authorList>
    </citation>
    <scope>NUCLEOTIDE SEQUENCE [LARGE SCALE GENOMIC DNA]</scope>
    <source>
        <strain evidence="1">ATCC 51147</strain>
    </source>
</reference>
<evidence type="ECO:0000313" key="2">
    <source>
        <dbReference type="Proteomes" id="UP000003009"/>
    </source>
</evidence>
<sequence>MTVADKTPLQKARAKYAAKSTNKTVSFNRDTEQALLDFAQSLPNFGSWVKEQIKSKLKQSNK</sequence>
<protein>
    <submittedName>
        <fullName evidence="1">Uncharacterized protein</fullName>
    </submittedName>
</protein>